<protein>
    <submittedName>
        <fullName evidence="1">Uncharacterized protein</fullName>
    </submittedName>
</protein>
<organism evidence="1 2">
    <name type="scientific">Pelagomonas calceolata</name>
    <dbReference type="NCBI Taxonomy" id="35677"/>
    <lineage>
        <taxon>Eukaryota</taxon>
        <taxon>Sar</taxon>
        <taxon>Stramenopiles</taxon>
        <taxon>Ochrophyta</taxon>
        <taxon>Pelagophyceae</taxon>
        <taxon>Pelagomonadales</taxon>
        <taxon>Pelagomonadaceae</taxon>
        <taxon>Pelagomonas</taxon>
    </lineage>
</organism>
<comment type="caution">
    <text evidence="1">The sequence shown here is derived from an EMBL/GenBank/DDBJ whole genome shotgun (WGS) entry which is preliminary data.</text>
</comment>
<name>A0A8J2S3S2_9STRA</name>
<evidence type="ECO:0000313" key="1">
    <source>
        <dbReference type="EMBL" id="CAH0364308.1"/>
    </source>
</evidence>
<dbReference type="EMBL" id="CAKKNE010000001">
    <property type="protein sequence ID" value="CAH0364308.1"/>
    <property type="molecule type" value="Genomic_DNA"/>
</dbReference>
<evidence type="ECO:0000313" key="2">
    <source>
        <dbReference type="Proteomes" id="UP000789595"/>
    </source>
</evidence>
<reference evidence="1" key="1">
    <citation type="submission" date="2021-11" db="EMBL/GenBank/DDBJ databases">
        <authorList>
            <consortium name="Genoscope - CEA"/>
            <person name="William W."/>
        </authorList>
    </citation>
    <scope>NUCLEOTIDE SEQUENCE</scope>
</reference>
<sequence length="455" mass="52333">MAKAGRRARARALAMARAAAQRRQQQQAAAEAAHGTSTIEKLPADILGVLFGCLGFHASLAASHASKTLHKVPDAATRARHRLTLGAMPHRWGGERNLRDRDCATEYLCLAPIETSDPPGRPRRLYGNWRDERQDPPAPQIGPRTLVCDSYHEESLEDFFDPKYSRVVLRTFTDQGGVYPFIVEIDKRAGEVLVYEYPAVDEDGEKLEFGDLQDFGGIFRSVNLDEMVPLERYECVGVFVGATCLDDDDRATLYKPWRSPHFGGSILLQMPVTDHDGQRYGYVFIGDCCRYFETPEPITRYFANVSGMSHQSEIALTATYALFPTKWRWHDGKRSMPYASRAVFVDFYRNHYERLESEYGENVWELCQACCHETIPKPHPYLSVTIHRWSFHYYDWKRIFEWQRKLSGDEYDFQQKRWIPGPRPHTVNDVIEFLQEDWAERCDYVGYGRGPEGGH</sequence>
<dbReference type="AlphaFoldDB" id="A0A8J2S3S2"/>
<gene>
    <name evidence="1" type="ORF">PECAL_1P06640</name>
</gene>
<proteinExistence type="predicted"/>
<accession>A0A8J2S3S2</accession>
<dbReference type="Proteomes" id="UP000789595">
    <property type="component" value="Unassembled WGS sequence"/>
</dbReference>
<keyword evidence="2" id="KW-1185">Reference proteome</keyword>